<reference evidence="1 2" key="1">
    <citation type="submission" date="2018-12" db="EMBL/GenBank/DDBJ databases">
        <title>Complete genome sequence of Flaviflexus salsibiostraticola KCTC 33148.</title>
        <authorList>
            <person name="Bae J.-W."/>
        </authorList>
    </citation>
    <scope>NUCLEOTIDE SEQUENCE [LARGE SCALE GENOMIC DNA]</scope>
    <source>
        <strain evidence="1 2">KCTC 33148</strain>
    </source>
</reference>
<dbReference type="Gene3D" id="3.40.50.150">
    <property type="entry name" value="Vaccinia Virus protein VP39"/>
    <property type="match status" value="1"/>
</dbReference>
<protein>
    <recommendedName>
        <fullName evidence="3">Methyltransferase</fullName>
    </recommendedName>
</protein>
<dbReference type="RefSeq" id="WP_126041206.1">
    <property type="nucleotide sequence ID" value="NZ_CP034438.1"/>
</dbReference>
<evidence type="ECO:0000313" key="1">
    <source>
        <dbReference type="EMBL" id="AZN30456.1"/>
    </source>
</evidence>
<dbReference type="KEGG" id="fsl:EJO69_09165"/>
<dbReference type="EMBL" id="CP034438">
    <property type="protein sequence ID" value="AZN30456.1"/>
    <property type="molecule type" value="Genomic_DNA"/>
</dbReference>
<organism evidence="1 2">
    <name type="scientific">Flaviflexus salsibiostraticola</name>
    <dbReference type="NCBI Taxonomy" id="1282737"/>
    <lineage>
        <taxon>Bacteria</taxon>
        <taxon>Bacillati</taxon>
        <taxon>Actinomycetota</taxon>
        <taxon>Actinomycetes</taxon>
        <taxon>Actinomycetales</taxon>
        <taxon>Actinomycetaceae</taxon>
        <taxon>Flaviflexus</taxon>
    </lineage>
</organism>
<evidence type="ECO:0008006" key="3">
    <source>
        <dbReference type="Google" id="ProtNLM"/>
    </source>
</evidence>
<dbReference type="OrthoDB" id="129465at2"/>
<dbReference type="InterPro" id="IPR029063">
    <property type="entry name" value="SAM-dependent_MTases_sf"/>
</dbReference>
<proteinExistence type="predicted"/>
<evidence type="ECO:0000313" key="2">
    <source>
        <dbReference type="Proteomes" id="UP000270021"/>
    </source>
</evidence>
<dbReference type="Proteomes" id="UP000270021">
    <property type="component" value="Chromosome"/>
</dbReference>
<accession>A0A3S8ZAF9</accession>
<dbReference type="SUPFAM" id="SSF53335">
    <property type="entry name" value="S-adenosyl-L-methionine-dependent methyltransferases"/>
    <property type="match status" value="1"/>
</dbReference>
<dbReference type="AlphaFoldDB" id="A0A3S8ZAF9"/>
<name>A0A3S8ZAF9_9ACTO</name>
<sequence length="290" mass="31036">MAGLTVETRLGSLFDSSPERFDRIVANLPFVITPPAVREVIGTYEYRDAGADDDEILKDVLVSIGDHLAQDGVAWLLGNWLIDAEVDSGDFAEAWAKPVADAIGAREAWVVLRDAVDPAQYAEMWLKDVGITGSAFSMAYCRWLKSIEAGSIGFGCLTLGAVDGPQRFEDYRGPVGDSFGDAWQNRRLAAAPENELLKTHLVGNGLVEKRLHTPGVADPWHIALLGLGREIPVSGEVAGFVGACDGELSAGQIIGALSGLLDTPVEDMRAAILPMVRELIGAGMLVEHRG</sequence>
<gene>
    <name evidence="1" type="ORF">EJO69_09165</name>
</gene>
<keyword evidence="2" id="KW-1185">Reference proteome</keyword>